<evidence type="ECO:0000313" key="1">
    <source>
        <dbReference type="EMBL" id="RDC63138.1"/>
    </source>
</evidence>
<evidence type="ECO:0000313" key="2">
    <source>
        <dbReference type="Proteomes" id="UP000253919"/>
    </source>
</evidence>
<dbReference type="OrthoDB" id="798498at2"/>
<comment type="caution">
    <text evidence="1">The sequence shown here is derived from an EMBL/GenBank/DDBJ whole genome shotgun (WGS) entry which is preliminary data.</text>
</comment>
<dbReference type="RefSeq" id="WP_115372486.1">
    <property type="nucleotide sequence ID" value="NZ_QASA01000001.1"/>
</dbReference>
<reference evidence="1 2" key="1">
    <citation type="submission" date="2018-04" db="EMBL/GenBank/DDBJ databases">
        <title>Adhaeribacter sp. HMF7616 genome sequencing and assembly.</title>
        <authorList>
            <person name="Kang H."/>
            <person name="Kang J."/>
            <person name="Cha I."/>
            <person name="Kim H."/>
            <person name="Joh K."/>
        </authorList>
    </citation>
    <scope>NUCLEOTIDE SEQUENCE [LARGE SCALE GENOMIC DNA]</scope>
    <source>
        <strain evidence="1 2">HMF7616</strain>
    </source>
</reference>
<dbReference type="Proteomes" id="UP000253919">
    <property type="component" value="Unassembled WGS sequence"/>
</dbReference>
<name>A0A369QLK4_9BACT</name>
<gene>
    <name evidence="1" type="ORF">AHMF7616_01738</name>
</gene>
<dbReference type="AlphaFoldDB" id="A0A369QLK4"/>
<protein>
    <submittedName>
        <fullName evidence="1">Uncharacterized protein</fullName>
    </submittedName>
</protein>
<proteinExistence type="predicted"/>
<sequence length="71" mass="8556">MNLSDFNKATPDECTAWLQEQGTYLADRNYQGSKVCLYHIENFYAEVYHRSWDNQVYFVKGFKNQNLLKFY</sequence>
<dbReference type="EMBL" id="QASA01000001">
    <property type="protein sequence ID" value="RDC63138.1"/>
    <property type="molecule type" value="Genomic_DNA"/>
</dbReference>
<accession>A0A369QLK4</accession>
<keyword evidence="2" id="KW-1185">Reference proteome</keyword>
<organism evidence="1 2">
    <name type="scientific">Adhaeribacter pallidiroseus</name>
    <dbReference type="NCBI Taxonomy" id="2072847"/>
    <lineage>
        <taxon>Bacteria</taxon>
        <taxon>Pseudomonadati</taxon>
        <taxon>Bacteroidota</taxon>
        <taxon>Cytophagia</taxon>
        <taxon>Cytophagales</taxon>
        <taxon>Hymenobacteraceae</taxon>
        <taxon>Adhaeribacter</taxon>
    </lineage>
</organism>